<evidence type="ECO:0000313" key="6">
    <source>
        <dbReference type="EMBL" id="KIV77432.1"/>
    </source>
</evidence>
<evidence type="ECO:0000259" key="5">
    <source>
        <dbReference type="Pfam" id="PF00724"/>
    </source>
</evidence>
<dbReference type="Proteomes" id="UP000053599">
    <property type="component" value="Unassembled WGS sequence"/>
</dbReference>
<dbReference type="PANTHER" id="PTHR22893:SF91">
    <property type="entry name" value="NADPH DEHYDROGENASE 2-RELATED"/>
    <property type="match status" value="1"/>
</dbReference>
<protein>
    <recommendedName>
        <fullName evidence="5">NADH:flavin oxidoreductase/NADH oxidase N-terminal domain-containing protein</fullName>
    </recommendedName>
</protein>
<evidence type="ECO:0000256" key="3">
    <source>
        <dbReference type="ARBA" id="ARBA00023002"/>
    </source>
</evidence>
<dbReference type="CDD" id="cd02933">
    <property type="entry name" value="OYE_like_FMN"/>
    <property type="match status" value="1"/>
</dbReference>
<evidence type="ECO:0000256" key="1">
    <source>
        <dbReference type="ARBA" id="ARBA00001917"/>
    </source>
</evidence>
<dbReference type="SUPFAM" id="SSF51395">
    <property type="entry name" value="FMN-linked oxidoreductases"/>
    <property type="match status" value="1"/>
</dbReference>
<dbReference type="GO" id="GO:0010181">
    <property type="term" value="F:FMN binding"/>
    <property type="evidence" value="ECO:0007669"/>
    <property type="project" value="InterPro"/>
</dbReference>
<comment type="similarity">
    <text evidence="2">Belongs to the NADH:flavin oxidoreductase/NADH oxidase family.</text>
</comment>
<dbReference type="InterPro" id="IPR001155">
    <property type="entry name" value="OxRdtase_FMN_N"/>
</dbReference>
<dbReference type="Gene3D" id="3.20.20.70">
    <property type="entry name" value="Aldolase class I"/>
    <property type="match status" value="1"/>
</dbReference>
<proteinExistence type="inferred from homology"/>
<dbReference type="FunFam" id="3.20.20.70:FF:000059">
    <property type="entry name" value="N-ethylmaleimide reductase, FMN-linked"/>
    <property type="match status" value="1"/>
</dbReference>
<dbReference type="PANTHER" id="PTHR22893">
    <property type="entry name" value="NADH OXIDOREDUCTASE-RELATED"/>
    <property type="match status" value="1"/>
</dbReference>
<dbReference type="GO" id="GO:0005829">
    <property type="term" value="C:cytosol"/>
    <property type="evidence" value="ECO:0007669"/>
    <property type="project" value="UniProtKB-ARBA"/>
</dbReference>
<reference evidence="6 7" key="1">
    <citation type="submission" date="2015-01" db="EMBL/GenBank/DDBJ databases">
        <title>The Genome Sequence of Exophiala sideris CBS121828.</title>
        <authorList>
            <consortium name="The Broad Institute Genomics Platform"/>
            <person name="Cuomo C."/>
            <person name="de Hoog S."/>
            <person name="Gorbushina A."/>
            <person name="Stielow B."/>
            <person name="Teixiera M."/>
            <person name="Abouelleil A."/>
            <person name="Chapman S.B."/>
            <person name="Priest M."/>
            <person name="Young S.K."/>
            <person name="Wortman J."/>
            <person name="Nusbaum C."/>
            <person name="Birren B."/>
        </authorList>
    </citation>
    <scope>NUCLEOTIDE SEQUENCE [LARGE SCALE GENOMIC DNA]</scope>
    <source>
        <strain evidence="6 7">CBS 121828</strain>
    </source>
</reference>
<feature type="domain" description="NADH:flavin oxidoreductase/NADH oxidase N-terminal" evidence="5">
    <location>
        <begin position="19"/>
        <end position="370"/>
    </location>
</feature>
<gene>
    <name evidence="6" type="ORF">PV11_09227</name>
</gene>
<dbReference type="InterPro" id="IPR013785">
    <property type="entry name" value="Aldolase_TIM"/>
</dbReference>
<dbReference type="Pfam" id="PF00724">
    <property type="entry name" value="Oxidored_FMN"/>
    <property type="match status" value="1"/>
</dbReference>
<evidence type="ECO:0000313" key="7">
    <source>
        <dbReference type="Proteomes" id="UP000053599"/>
    </source>
</evidence>
<name>A0A0D1Y3N9_9EURO</name>
<dbReference type="GO" id="GO:0016628">
    <property type="term" value="F:oxidoreductase activity, acting on the CH-CH group of donors, NAD or NADP as acceptor"/>
    <property type="evidence" value="ECO:0007669"/>
    <property type="project" value="UniProtKB-ARBA"/>
</dbReference>
<sequence>MQQQHVSHHPDSNSDPLSQPFPLSPGHSLLHRIVLAPMTRMRASDDGIINSSAAEYYSSRATRGGLLISEGVVVSPRGRGFPNTPGLYTREQVTAWKAVTSAVHDKGGLFFAQIWHVGRVAVPSQTGGNKPLSATARPLPGAHQMFGQQNATEMYVPGEAMTKDQIGEAVSQFAQAARNAIEAGFDGVEIHGGNGYLLDTFVHSNINDRTDEYGGSLHNRLRFPLEVVDAVVEAVGSERVGIRLAPFHVLQETLDEDRMGTFSEYVRRLSLRRLAYLHLVEPRYDVLSTEGAFAGKVDRKAGAAEEVTTTTTFSLEPFREILKQTSPPTPLIGAGGYNASSAREAVNSGRVDLVAIGRHFTSNPDLVDRLLLGKSLTKYDRPTFYTPSLKGYLGWRTWREEEEVQSTK</sequence>
<dbReference type="HOGENOM" id="CLU_012153_0_2_1"/>
<keyword evidence="3" id="KW-0560">Oxidoreductase</keyword>
<dbReference type="InterPro" id="IPR045247">
    <property type="entry name" value="Oye-like"/>
</dbReference>
<feature type="region of interest" description="Disordered" evidence="4">
    <location>
        <begin position="1"/>
        <end position="21"/>
    </location>
</feature>
<dbReference type="STRING" id="1016849.A0A0D1Y3N9"/>
<organism evidence="6 7">
    <name type="scientific">Exophiala sideris</name>
    <dbReference type="NCBI Taxonomy" id="1016849"/>
    <lineage>
        <taxon>Eukaryota</taxon>
        <taxon>Fungi</taxon>
        <taxon>Dikarya</taxon>
        <taxon>Ascomycota</taxon>
        <taxon>Pezizomycotina</taxon>
        <taxon>Eurotiomycetes</taxon>
        <taxon>Chaetothyriomycetidae</taxon>
        <taxon>Chaetothyriales</taxon>
        <taxon>Herpotrichiellaceae</taxon>
        <taxon>Exophiala</taxon>
    </lineage>
</organism>
<evidence type="ECO:0000256" key="4">
    <source>
        <dbReference type="SAM" id="MobiDB-lite"/>
    </source>
</evidence>
<dbReference type="OrthoDB" id="276546at2759"/>
<comment type="cofactor">
    <cofactor evidence="1">
        <name>FMN</name>
        <dbReference type="ChEBI" id="CHEBI:58210"/>
    </cofactor>
</comment>
<evidence type="ECO:0000256" key="2">
    <source>
        <dbReference type="ARBA" id="ARBA00005979"/>
    </source>
</evidence>
<dbReference type="EMBL" id="KN846954">
    <property type="protein sequence ID" value="KIV77432.1"/>
    <property type="molecule type" value="Genomic_DNA"/>
</dbReference>
<dbReference type="AlphaFoldDB" id="A0A0D1Y3N9"/>
<accession>A0A0D1Y3N9</accession>